<proteinExistence type="inferred from homology"/>
<dbReference type="Pfam" id="PF00106">
    <property type="entry name" value="adh_short"/>
    <property type="match status" value="1"/>
</dbReference>
<dbReference type="PRINTS" id="PR00081">
    <property type="entry name" value="GDHRDH"/>
</dbReference>
<dbReference type="PANTHER" id="PTHR44196">
    <property type="entry name" value="DEHYDROGENASE/REDUCTASE SDR FAMILY MEMBER 7B"/>
    <property type="match status" value="1"/>
</dbReference>
<dbReference type="PROSITE" id="PS00061">
    <property type="entry name" value="ADH_SHORT"/>
    <property type="match status" value="1"/>
</dbReference>
<dbReference type="InterPro" id="IPR020904">
    <property type="entry name" value="Sc_DH/Rdtase_CS"/>
</dbReference>
<dbReference type="Proteomes" id="UP001500133">
    <property type="component" value="Unassembled WGS sequence"/>
</dbReference>
<organism evidence="3 4">
    <name type="scientific">Halomonas cibimaris</name>
    <dbReference type="NCBI Taxonomy" id="657012"/>
    <lineage>
        <taxon>Bacteria</taxon>
        <taxon>Pseudomonadati</taxon>
        <taxon>Pseudomonadota</taxon>
        <taxon>Gammaproteobacteria</taxon>
        <taxon>Oceanospirillales</taxon>
        <taxon>Halomonadaceae</taxon>
        <taxon>Halomonas</taxon>
    </lineage>
</organism>
<evidence type="ECO:0000313" key="4">
    <source>
        <dbReference type="Proteomes" id="UP001500133"/>
    </source>
</evidence>
<sequence length="259" mass="28388">MRTWNTPQRIWLTGATSGIGETLARRLLREGHRVVLSARREDRLAALCQGHTNAVALPLDISDRGAVQSAGRQIQAELGGLDLAVFNAGTCEYLDAGDFDMALVERVLTANLYGTLYCVEAALPLVRAARREGRPARLAVTSSASAYLALPRAEAYGASKAALSYFMESLRLDLAPEKIGVSVIHPGFVKTPLTAQNDFPMPMQIRTEQAADAILKGLYKGRKDIHFPRRFTFIVKLLGILPLTLRFAIGKRLVRESQT</sequence>
<dbReference type="PANTHER" id="PTHR44196:SF1">
    <property type="entry name" value="DEHYDROGENASE_REDUCTASE SDR FAMILY MEMBER 7B"/>
    <property type="match status" value="1"/>
</dbReference>
<dbReference type="InterPro" id="IPR036291">
    <property type="entry name" value="NAD(P)-bd_dom_sf"/>
</dbReference>
<dbReference type="SUPFAM" id="SSF51735">
    <property type="entry name" value="NAD(P)-binding Rossmann-fold domains"/>
    <property type="match status" value="1"/>
</dbReference>
<accession>A0ABP7LZ99</accession>
<keyword evidence="4" id="KW-1185">Reference proteome</keyword>
<evidence type="ECO:0000256" key="2">
    <source>
        <dbReference type="ARBA" id="ARBA00023002"/>
    </source>
</evidence>
<gene>
    <name evidence="3" type="ORF">GCM10022228_20850</name>
</gene>
<dbReference type="Gene3D" id="3.40.50.720">
    <property type="entry name" value="NAD(P)-binding Rossmann-like Domain"/>
    <property type="match status" value="1"/>
</dbReference>
<dbReference type="InterPro" id="IPR002347">
    <property type="entry name" value="SDR_fam"/>
</dbReference>
<evidence type="ECO:0000313" key="3">
    <source>
        <dbReference type="EMBL" id="GAA3909862.1"/>
    </source>
</evidence>
<dbReference type="RefSeq" id="WP_344704878.1">
    <property type="nucleotide sequence ID" value="NZ_BAAAZT010000076.1"/>
</dbReference>
<evidence type="ECO:0000256" key="1">
    <source>
        <dbReference type="ARBA" id="ARBA00006484"/>
    </source>
</evidence>
<reference evidence="4" key="1">
    <citation type="journal article" date="2019" name="Int. J. Syst. Evol. Microbiol.">
        <title>The Global Catalogue of Microorganisms (GCM) 10K type strain sequencing project: providing services to taxonomists for standard genome sequencing and annotation.</title>
        <authorList>
            <consortium name="The Broad Institute Genomics Platform"/>
            <consortium name="The Broad Institute Genome Sequencing Center for Infectious Disease"/>
            <person name="Wu L."/>
            <person name="Ma J."/>
        </authorList>
    </citation>
    <scope>NUCLEOTIDE SEQUENCE [LARGE SCALE GENOMIC DNA]</scope>
    <source>
        <strain evidence="4">JCM 16914</strain>
    </source>
</reference>
<comment type="similarity">
    <text evidence="1">Belongs to the short-chain dehydrogenases/reductases (SDR) family.</text>
</comment>
<dbReference type="EMBL" id="BAAAZT010000076">
    <property type="protein sequence ID" value="GAA3909862.1"/>
    <property type="molecule type" value="Genomic_DNA"/>
</dbReference>
<name>A0ABP7LZ99_9GAMM</name>
<comment type="caution">
    <text evidence="3">The sequence shown here is derived from an EMBL/GenBank/DDBJ whole genome shotgun (WGS) entry which is preliminary data.</text>
</comment>
<protein>
    <submittedName>
        <fullName evidence="3">SDR family NAD(P)-dependent oxidoreductase</fullName>
    </submittedName>
</protein>
<keyword evidence="2" id="KW-0560">Oxidoreductase</keyword>